<evidence type="ECO:0000313" key="1">
    <source>
        <dbReference type="EMBL" id="KAI4339037.1"/>
    </source>
</evidence>
<gene>
    <name evidence="1" type="ORF">MLD38_024023</name>
</gene>
<organism evidence="1 2">
    <name type="scientific">Melastoma candidum</name>
    <dbReference type="NCBI Taxonomy" id="119954"/>
    <lineage>
        <taxon>Eukaryota</taxon>
        <taxon>Viridiplantae</taxon>
        <taxon>Streptophyta</taxon>
        <taxon>Embryophyta</taxon>
        <taxon>Tracheophyta</taxon>
        <taxon>Spermatophyta</taxon>
        <taxon>Magnoliopsida</taxon>
        <taxon>eudicotyledons</taxon>
        <taxon>Gunneridae</taxon>
        <taxon>Pentapetalae</taxon>
        <taxon>rosids</taxon>
        <taxon>malvids</taxon>
        <taxon>Myrtales</taxon>
        <taxon>Melastomataceae</taxon>
        <taxon>Melastomatoideae</taxon>
        <taxon>Melastomateae</taxon>
        <taxon>Melastoma</taxon>
    </lineage>
</organism>
<proteinExistence type="predicted"/>
<keyword evidence="2" id="KW-1185">Reference proteome</keyword>
<dbReference type="Proteomes" id="UP001057402">
    <property type="component" value="Chromosome 7"/>
</dbReference>
<dbReference type="EMBL" id="CM042886">
    <property type="protein sequence ID" value="KAI4339037.1"/>
    <property type="molecule type" value="Genomic_DNA"/>
</dbReference>
<sequence>MLPLFLILFHSTVAASASATTATLTLQLHDPNTRATSTIPAFPEQSASSPTSSCPLSLPLRRPPSSLRPSCTPSPHHRLRCCPTLATLLFSSYPSPHPSSSSSPPGKQGGYDMPEVPQDTETCSEEVGKALTDAGVDVSYRNASCDLVFCYCGIHLHRMSCEMDDRVFNDRVGSLARDCSSPGIAGCSRCLTSLSKLRSSTALLSSNDGERTTKVHSDDCQLMGLAWLLARNHSAYARTVTSVFRAMMSGPDGTVPRSCKVRSDVLPLAVDSSELSGNWTPTRGWSAPWRMPN</sequence>
<accession>A0ACB9NRX0</accession>
<name>A0ACB9NRX0_9MYRT</name>
<protein>
    <submittedName>
        <fullName evidence="1">Uncharacterized protein</fullName>
    </submittedName>
</protein>
<comment type="caution">
    <text evidence="1">The sequence shown here is derived from an EMBL/GenBank/DDBJ whole genome shotgun (WGS) entry which is preliminary data.</text>
</comment>
<reference evidence="2" key="1">
    <citation type="journal article" date="2023" name="Front. Plant Sci.">
        <title>Chromosomal-level genome assembly of Melastoma candidum provides insights into trichome evolution.</title>
        <authorList>
            <person name="Zhong Y."/>
            <person name="Wu W."/>
            <person name="Sun C."/>
            <person name="Zou P."/>
            <person name="Liu Y."/>
            <person name="Dai S."/>
            <person name="Zhou R."/>
        </authorList>
    </citation>
    <scope>NUCLEOTIDE SEQUENCE [LARGE SCALE GENOMIC DNA]</scope>
</reference>
<evidence type="ECO:0000313" key="2">
    <source>
        <dbReference type="Proteomes" id="UP001057402"/>
    </source>
</evidence>